<protein>
    <recommendedName>
        <fullName evidence="2">HPt domain-containing protein</fullName>
    </recommendedName>
</protein>
<dbReference type="InterPro" id="IPR008207">
    <property type="entry name" value="Sig_transdc_His_kin_Hpt_dom"/>
</dbReference>
<feature type="domain" description="HPt" evidence="2">
    <location>
        <begin position="37"/>
        <end position="107"/>
    </location>
</feature>
<dbReference type="GO" id="GO:0000160">
    <property type="term" value="P:phosphorelay signal transduction system"/>
    <property type="evidence" value="ECO:0007669"/>
    <property type="project" value="UniProtKB-KW"/>
</dbReference>
<dbReference type="OrthoDB" id="8454588at2"/>
<name>A0A348FWY4_9HYPH</name>
<keyword evidence="1" id="KW-0902">Two-component regulatory system</keyword>
<dbReference type="Proteomes" id="UP000266934">
    <property type="component" value="Chromosome"/>
</dbReference>
<dbReference type="EMBL" id="AP018907">
    <property type="protein sequence ID" value="BBF91817.1"/>
    <property type="molecule type" value="Genomic_DNA"/>
</dbReference>
<accession>A0A348FWY4</accession>
<dbReference type="Gene3D" id="1.20.120.160">
    <property type="entry name" value="HPT domain"/>
    <property type="match status" value="1"/>
</dbReference>
<dbReference type="Pfam" id="PF01627">
    <property type="entry name" value="Hpt"/>
    <property type="match status" value="1"/>
</dbReference>
<dbReference type="AlphaFoldDB" id="A0A348FWY4"/>
<keyword evidence="4" id="KW-1185">Reference proteome</keyword>
<sequence>MDTAILELPKSAAAADRPVDLVHLSRVTFGDRALEREVLGLFLRQSAIQLDRLKEARTVQTFGAAAHTLKGSAQGIGARQVAMVAAEAEALAARHDTAEVFEVLARLEARVVECRLYISQLLSNGA</sequence>
<dbReference type="KEGG" id="blag:BLTE_05020"/>
<evidence type="ECO:0000313" key="3">
    <source>
        <dbReference type="EMBL" id="BBF91817.1"/>
    </source>
</evidence>
<dbReference type="GO" id="GO:0004672">
    <property type="term" value="F:protein kinase activity"/>
    <property type="evidence" value="ECO:0007669"/>
    <property type="project" value="UniProtKB-ARBA"/>
</dbReference>
<dbReference type="InterPro" id="IPR036641">
    <property type="entry name" value="HPT_dom_sf"/>
</dbReference>
<gene>
    <name evidence="3" type="ORF">BLTE_05020</name>
</gene>
<evidence type="ECO:0000256" key="1">
    <source>
        <dbReference type="ARBA" id="ARBA00023012"/>
    </source>
</evidence>
<reference evidence="3 4" key="1">
    <citation type="submission" date="2018-08" db="EMBL/GenBank/DDBJ databases">
        <title>Complete genome sequencing of Blastochloris tepida GI.</title>
        <authorList>
            <person name="Tsukatani Y."/>
            <person name="Mori H."/>
        </authorList>
    </citation>
    <scope>NUCLEOTIDE SEQUENCE [LARGE SCALE GENOMIC DNA]</scope>
    <source>
        <strain evidence="3 4">GI</strain>
    </source>
</reference>
<organism evidence="3 4">
    <name type="scientific">Blastochloris tepida</name>
    <dbReference type="NCBI Taxonomy" id="2233851"/>
    <lineage>
        <taxon>Bacteria</taxon>
        <taxon>Pseudomonadati</taxon>
        <taxon>Pseudomonadota</taxon>
        <taxon>Alphaproteobacteria</taxon>
        <taxon>Hyphomicrobiales</taxon>
        <taxon>Blastochloridaceae</taxon>
        <taxon>Blastochloris</taxon>
    </lineage>
</organism>
<proteinExistence type="predicted"/>
<evidence type="ECO:0000313" key="4">
    <source>
        <dbReference type="Proteomes" id="UP000266934"/>
    </source>
</evidence>
<dbReference type="RefSeq" id="WP_160140488.1">
    <property type="nucleotide sequence ID" value="NZ_AP018907.1"/>
</dbReference>
<evidence type="ECO:0000259" key="2">
    <source>
        <dbReference type="Pfam" id="PF01627"/>
    </source>
</evidence>
<dbReference type="SUPFAM" id="SSF47226">
    <property type="entry name" value="Histidine-containing phosphotransfer domain, HPT domain"/>
    <property type="match status" value="1"/>
</dbReference>